<dbReference type="EMBL" id="JACHXJ010000001">
    <property type="protein sequence ID" value="MBB3126312.1"/>
    <property type="molecule type" value="Genomic_DNA"/>
</dbReference>
<dbReference type="Pfam" id="PF13411">
    <property type="entry name" value="MerR_1"/>
    <property type="match status" value="1"/>
</dbReference>
<dbReference type="GO" id="GO:0003677">
    <property type="term" value="F:DNA binding"/>
    <property type="evidence" value="ECO:0007669"/>
    <property type="project" value="UniProtKB-KW"/>
</dbReference>
<evidence type="ECO:0000259" key="3">
    <source>
        <dbReference type="PROSITE" id="PS50937"/>
    </source>
</evidence>
<evidence type="ECO:0000256" key="2">
    <source>
        <dbReference type="SAM" id="Coils"/>
    </source>
</evidence>
<dbReference type="SUPFAM" id="SSF46955">
    <property type="entry name" value="Putative DNA-binding domain"/>
    <property type="match status" value="1"/>
</dbReference>
<feature type="domain" description="HTH merR-type" evidence="3">
    <location>
        <begin position="1"/>
        <end position="71"/>
    </location>
</feature>
<dbReference type="PROSITE" id="PS50937">
    <property type="entry name" value="HTH_MERR_2"/>
    <property type="match status" value="1"/>
</dbReference>
<feature type="coiled-coil region" evidence="2">
    <location>
        <begin position="79"/>
        <end position="113"/>
    </location>
</feature>
<name>A0A839TI57_9BACL</name>
<dbReference type="PANTHER" id="PTHR30204">
    <property type="entry name" value="REDOX-CYCLING DRUG-SENSING TRANSCRIPTIONAL ACTIVATOR SOXR"/>
    <property type="match status" value="1"/>
</dbReference>
<dbReference type="AlphaFoldDB" id="A0A839TI57"/>
<organism evidence="4 5">
    <name type="scientific">Paenibacillus rhizosphaerae</name>
    <dbReference type="NCBI Taxonomy" id="297318"/>
    <lineage>
        <taxon>Bacteria</taxon>
        <taxon>Bacillati</taxon>
        <taxon>Bacillota</taxon>
        <taxon>Bacilli</taxon>
        <taxon>Bacillales</taxon>
        <taxon>Paenibacillaceae</taxon>
        <taxon>Paenibacillus</taxon>
    </lineage>
</organism>
<keyword evidence="1 4" id="KW-0238">DNA-binding</keyword>
<proteinExistence type="predicted"/>
<gene>
    <name evidence="4" type="ORF">FHS19_000966</name>
</gene>
<dbReference type="InterPro" id="IPR000551">
    <property type="entry name" value="MerR-type_HTH_dom"/>
</dbReference>
<accession>A0A839TI57</accession>
<dbReference type="RefSeq" id="WP_183579267.1">
    <property type="nucleotide sequence ID" value="NZ_JACHXJ010000001.1"/>
</dbReference>
<sequence length="281" mass="31037">MFKISAFAKMSGISIKTLRYYDELGILKPSAVDESSGYRHYSADQLLTVERIRAYKELGLTLEQIAPLLQDEGTPGTAAGTLAMKRADLETAIQEAQRQLKEIDRRMQRLEQVGTAPVGGPEAVTLRELQPQWAASVRDTIPRQDLCLLVNEVRDYVMAGGCGTTDGPLILLWHDAGGDGQREVIDVEVAFPLEEPTPERGRVRIVELPGYDVAASLIHDCNPYAAHCPAAEHVMAWAASQGYEPLTGEPLREVYIAAEQDMYGKIRRSEVFLPLRGTRSS</sequence>
<comment type="caution">
    <text evidence="4">The sequence shown here is derived from an EMBL/GenBank/DDBJ whole genome shotgun (WGS) entry which is preliminary data.</text>
</comment>
<dbReference type="Gene3D" id="3.20.80.10">
    <property type="entry name" value="Regulatory factor, effector binding domain"/>
    <property type="match status" value="1"/>
</dbReference>
<protein>
    <submittedName>
        <fullName evidence="4">DNA-binding transcriptional MerR regulator</fullName>
    </submittedName>
</protein>
<dbReference type="SMART" id="SM00422">
    <property type="entry name" value="HTH_MERR"/>
    <property type="match status" value="1"/>
</dbReference>
<evidence type="ECO:0000313" key="5">
    <source>
        <dbReference type="Proteomes" id="UP000517523"/>
    </source>
</evidence>
<dbReference type="InterPro" id="IPR011256">
    <property type="entry name" value="Reg_factor_effector_dom_sf"/>
</dbReference>
<dbReference type="CDD" id="cd01107">
    <property type="entry name" value="HTH_BmrR"/>
    <property type="match status" value="1"/>
</dbReference>
<evidence type="ECO:0000313" key="4">
    <source>
        <dbReference type="EMBL" id="MBB3126312.1"/>
    </source>
</evidence>
<dbReference type="PROSITE" id="PS00552">
    <property type="entry name" value="HTH_MERR_1"/>
    <property type="match status" value="1"/>
</dbReference>
<dbReference type="InterPro" id="IPR047057">
    <property type="entry name" value="MerR_fam"/>
</dbReference>
<dbReference type="InterPro" id="IPR009061">
    <property type="entry name" value="DNA-bd_dom_put_sf"/>
</dbReference>
<reference evidence="4 5" key="1">
    <citation type="submission" date="2020-08" db="EMBL/GenBank/DDBJ databases">
        <title>Genomic Encyclopedia of Type Strains, Phase III (KMG-III): the genomes of soil and plant-associated and newly described type strains.</title>
        <authorList>
            <person name="Whitman W."/>
        </authorList>
    </citation>
    <scope>NUCLEOTIDE SEQUENCE [LARGE SCALE GENOMIC DNA]</scope>
    <source>
        <strain evidence="4 5">CECT 5831</strain>
    </source>
</reference>
<keyword evidence="2" id="KW-0175">Coiled coil</keyword>
<dbReference type="GO" id="GO:0003700">
    <property type="term" value="F:DNA-binding transcription factor activity"/>
    <property type="evidence" value="ECO:0007669"/>
    <property type="project" value="InterPro"/>
</dbReference>
<dbReference type="PANTHER" id="PTHR30204:SF97">
    <property type="entry name" value="MERR FAMILY REGULATORY PROTEIN"/>
    <property type="match status" value="1"/>
</dbReference>
<dbReference type="Gene3D" id="1.10.1660.10">
    <property type="match status" value="1"/>
</dbReference>
<evidence type="ECO:0000256" key="1">
    <source>
        <dbReference type="ARBA" id="ARBA00023125"/>
    </source>
</evidence>
<dbReference type="Proteomes" id="UP000517523">
    <property type="component" value="Unassembled WGS sequence"/>
</dbReference>